<accession>A0A974S021</accession>
<dbReference type="KEGG" id="ppsr:I6J18_21065"/>
<keyword evidence="2" id="KW-0479">Metal-binding</keyword>
<evidence type="ECO:0000259" key="3">
    <source>
        <dbReference type="PROSITE" id="PS51819"/>
    </source>
</evidence>
<name>A0A974S021_PERPY</name>
<dbReference type="AlphaFoldDB" id="A0A974S021"/>
<dbReference type="PROSITE" id="PS51819">
    <property type="entry name" value="VOC"/>
    <property type="match status" value="1"/>
</dbReference>
<dbReference type="CDD" id="cd07249">
    <property type="entry name" value="MMCE"/>
    <property type="match status" value="1"/>
</dbReference>
<evidence type="ECO:0000256" key="2">
    <source>
        <dbReference type="ARBA" id="ARBA00022723"/>
    </source>
</evidence>
<proteinExistence type="inferred from homology"/>
<dbReference type="InterPro" id="IPR017515">
    <property type="entry name" value="MeMalonyl-CoA_epimerase"/>
</dbReference>
<dbReference type="NCBIfam" id="TIGR03081">
    <property type="entry name" value="metmalonyl_epim"/>
    <property type="match status" value="1"/>
</dbReference>
<dbReference type="InterPro" id="IPR051785">
    <property type="entry name" value="MMCE/EMCE_epimerase"/>
</dbReference>
<dbReference type="EC" id="5.1.99.1" evidence="4"/>
<gene>
    <name evidence="4" type="primary">mce</name>
    <name evidence="4" type="ORF">I6J18_21065</name>
</gene>
<keyword evidence="5" id="KW-1185">Reference proteome</keyword>
<dbReference type="SUPFAM" id="SSF54593">
    <property type="entry name" value="Glyoxalase/Bleomycin resistance protein/Dihydroxybiphenyl dioxygenase"/>
    <property type="match status" value="1"/>
</dbReference>
<dbReference type="RefSeq" id="WP_040375047.1">
    <property type="nucleotide sequence ID" value="NZ_CP068053.1"/>
</dbReference>
<evidence type="ECO:0000313" key="5">
    <source>
        <dbReference type="Proteomes" id="UP000595254"/>
    </source>
</evidence>
<feature type="domain" description="VOC" evidence="3">
    <location>
        <begin position="4"/>
        <end position="132"/>
    </location>
</feature>
<dbReference type="GO" id="GO:0046872">
    <property type="term" value="F:metal ion binding"/>
    <property type="evidence" value="ECO:0007669"/>
    <property type="project" value="UniProtKB-KW"/>
</dbReference>
<dbReference type="Proteomes" id="UP000595254">
    <property type="component" value="Chromosome"/>
</dbReference>
<dbReference type="Pfam" id="PF13669">
    <property type="entry name" value="Glyoxalase_4"/>
    <property type="match status" value="1"/>
</dbReference>
<evidence type="ECO:0000256" key="1">
    <source>
        <dbReference type="ARBA" id="ARBA00009308"/>
    </source>
</evidence>
<dbReference type="PANTHER" id="PTHR43048">
    <property type="entry name" value="METHYLMALONYL-COA EPIMERASE"/>
    <property type="match status" value="1"/>
</dbReference>
<dbReference type="EMBL" id="CP068053">
    <property type="protein sequence ID" value="QQT00039.1"/>
    <property type="molecule type" value="Genomic_DNA"/>
</dbReference>
<dbReference type="Gene3D" id="3.10.180.10">
    <property type="entry name" value="2,3-Dihydroxybiphenyl 1,2-Dioxygenase, domain 1"/>
    <property type="match status" value="1"/>
</dbReference>
<organism evidence="4 5">
    <name type="scientific">Peribacillus psychrosaccharolyticus</name>
    <name type="common">Bacillus psychrosaccharolyticus</name>
    <dbReference type="NCBI Taxonomy" id="1407"/>
    <lineage>
        <taxon>Bacteria</taxon>
        <taxon>Bacillati</taxon>
        <taxon>Bacillota</taxon>
        <taxon>Bacilli</taxon>
        <taxon>Bacillales</taxon>
        <taxon>Bacillaceae</taxon>
        <taxon>Peribacillus</taxon>
    </lineage>
</organism>
<evidence type="ECO:0000313" key="4">
    <source>
        <dbReference type="EMBL" id="QQT00039.1"/>
    </source>
</evidence>
<dbReference type="InterPro" id="IPR029068">
    <property type="entry name" value="Glyas_Bleomycin-R_OHBP_Dase"/>
</dbReference>
<comment type="similarity">
    <text evidence="1">Belongs to the methylmalonyl-CoA epimerase family.</text>
</comment>
<sequence length="134" mass="14776">MIQKIDHIGIAVHSINDALPLYTEVFGMKLEAIETVENQGVKVAFLFAGNIRLELLEALSEESPIAGYLAKRGEGIHHIALGVEGIESRIEELKEKGITMIDDTSRLGAHEAKVAFIHPKSTARVLFELCEQQN</sequence>
<keyword evidence="4" id="KW-0413">Isomerase</keyword>
<dbReference type="GO" id="GO:0004493">
    <property type="term" value="F:methylmalonyl-CoA epimerase activity"/>
    <property type="evidence" value="ECO:0007669"/>
    <property type="project" value="UniProtKB-EC"/>
</dbReference>
<protein>
    <submittedName>
        <fullName evidence="4">Methylmalonyl-CoA epimerase</fullName>
        <ecNumber evidence="4">5.1.99.1</ecNumber>
    </submittedName>
</protein>
<dbReference type="PANTHER" id="PTHR43048:SF3">
    <property type="entry name" value="METHYLMALONYL-COA EPIMERASE, MITOCHONDRIAL"/>
    <property type="match status" value="1"/>
</dbReference>
<dbReference type="InterPro" id="IPR037523">
    <property type="entry name" value="VOC_core"/>
</dbReference>
<dbReference type="GO" id="GO:0046491">
    <property type="term" value="P:L-methylmalonyl-CoA metabolic process"/>
    <property type="evidence" value="ECO:0007669"/>
    <property type="project" value="TreeGrafter"/>
</dbReference>
<reference evidence="4 5" key="1">
    <citation type="submission" date="2021-01" db="EMBL/GenBank/DDBJ databases">
        <title>FDA dAtabase for Regulatory Grade micrObial Sequences (FDA-ARGOS): Supporting development and validation of Infectious Disease Dx tests.</title>
        <authorList>
            <person name="Nelson B."/>
            <person name="Plummer A."/>
            <person name="Tallon L."/>
            <person name="Sadzewicz L."/>
            <person name="Zhao X."/>
            <person name="Boylan J."/>
            <person name="Ott S."/>
            <person name="Bowen H."/>
            <person name="Vavikolanu K."/>
            <person name="Mehta A."/>
            <person name="Aluvathingal J."/>
            <person name="Nadendla S."/>
            <person name="Myers T."/>
            <person name="Yan Y."/>
            <person name="Sichtig H."/>
        </authorList>
    </citation>
    <scope>NUCLEOTIDE SEQUENCE [LARGE SCALE GENOMIC DNA]</scope>
    <source>
        <strain evidence="4 5">FDAARGOS_1161</strain>
    </source>
</reference>